<organism evidence="2 3">
    <name type="scientific">Clostridium bovifaecis</name>
    <dbReference type="NCBI Taxonomy" id="2184719"/>
    <lineage>
        <taxon>Bacteria</taxon>
        <taxon>Bacillati</taxon>
        <taxon>Bacillota</taxon>
        <taxon>Clostridia</taxon>
        <taxon>Eubacteriales</taxon>
        <taxon>Clostridiaceae</taxon>
        <taxon>Clostridium</taxon>
    </lineage>
</organism>
<proteinExistence type="predicted"/>
<evidence type="ECO:0000313" key="2">
    <source>
        <dbReference type="EMBL" id="QGU96801.1"/>
    </source>
</evidence>
<sequence>MFNSSFLIWRFTYTVIALFGTIIENFIALREEKLFKD</sequence>
<name>A0A6I6F2L5_9CLOT</name>
<dbReference type="AlphaFoldDB" id="A0A6I6F2L5"/>
<evidence type="ECO:0000313" key="3">
    <source>
        <dbReference type="Proteomes" id="UP000422764"/>
    </source>
</evidence>
<keyword evidence="1" id="KW-0472">Membrane</keyword>
<gene>
    <name evidence="2" type="ORF">GOM49_05770</name>
</gene>
<protein>
    <submittedName>
        <fullName evidence="2">Uncharacterized protein</fullName>
    </submittedName>
</protein>
<keyword evidence="1" id="KW-1133">Transmembrane helix</keyword>
<keyword evidence="3" id="KW-1185">Reference proteome</keyword>
<evidence type="ECO:0000256" key="1">
    <source>
        <dbReference type="SAM" id="Phobius"/>
    </source>
</evidence>
<feature type="transmembrane region" description="Helical" evidence="1">
    <location>
        <begin position="6"/>
        <end position="29"/>
    </location>
</feature>
<accession>A0A6I6F2L5</accession>
<reference evidence="2 3" key="1">
    <citation type="submission" date="2019-12" db="EMBL/GenBank/DDBJ databases">
        <title>Genome sequenceing of Clostridium bovifaecis.</title>
        <authorList>
            <person name="Yao Y."/>
        </authorList>
    </citation>
    <scope>NUCLEOTIDE SEQUENCE [LARGE SCALE GENOMIC DNA]</scope>
    <source>
        <strain evidence="2 3">BXX</strain>
    </source>
</reference>
<keyword evidence="1" id="KW-0812">Transmembrane</keyword>
<dbReference type="Proteomes" id="UP000422764">
    <property type="component" value="Chromosome"/>
</dbReference>
<dbReference type="EMBL" id="CP046522">
    <property type="protein sequence ID" value="QGU96801.1"/>
    <property type="molecule type" value="Genomic_DNA"/>
</dbReference>